<dbReference type="GeneID" id="81352347"/>
<dbReference type="RefSeq" id="XP_056480592.1">
    <property type="nucleotide sequence ID" value="XM_056613368.1"/>
</dbReference>
<sequence>MAPGPFLCLELGSTSVSNRGQADDRSRLSDEALKAEIRKACDVAIDHGLDLEQIGEDKDPNYFKARGVDWGIARRCVRDIRY</sequence>
<dbReference type="EMBL" id="JAPQKI010000001">
    <property type="protein sequence ID" value="KAJ5112819.1"/>
    <property type="molecule type" value="Genomic_DNA"/>
</dbReference>
<organism evidence="1 2">
    <name type="scientific">Penicillium argentinense</name>
    <dbReference type="NCBI Taxonomy" id="1131581"/>
    <lineage>
        <taxon>Eukaryota</taxon>
        <taxon>Fungi</taxon>
        <taxon>Dikarya</taxon>
        <taxon>Ascomycota</taxon>
        <taxon>Pezizomycotina</taxon>
        <taxon>Eurotiomycetes</taxon>
        <taxon>Eurotiomycetidae</taxon>
        <taxon>Eurotiales</taxon>
        <taxon>Aspergillaceae</taxon>
        <taxon>Penicillium</taxon>
    </lineage>
</organism>
<keyword evidence="2" id="KW-1185">Reference proteome</keyword>
<protein>
    <submittedName>
        <fullName evidence="1">Uncharacterized protein</fullName>
    </submittedName>
</protein>
<gene>
    <name evidence="1" type="ORF">N7532_000864</name>
</gene>
<dbReference type="OrthoDB" id="4364447at2759"/>
<proteinExistence type="predicted"/>
<dbReference type="AlphaFoldDB" id="A0A9W9G6E6"/>
<evidence type="ECO:0000313" key="2">
    <source>
        <dbReference type="Proteomes" id="UP001149074"/>
    </source>
</evidence>
<reference evidence="1" key="2">
    <citation type="journal article" date="2023" name="IMA Fungus">
        <title>Comparative genomic study of the Penicillium genus elucidates a diverse pangenome and 15 lateral gene transfer events.</title>
        <authorList>
            <person name="Petersen C."/>
            <person name="Sorensen T."/>
            <person name="Nielsen M.R."/>
            <person name="Sondergaard T.E."/>
            <person name="Sorensen J.L."/>
            <person name="Fitzpatrick D.A."/>
            <person name="Frisvad J.C."/>
            <person name="Nielsen K.L."/>
        </authorList>
    </citation>
    <scope>NUCLEOTIDE SEQUENCE</scope>
    <source>
        <strain evidence="1">IBT 30761</strain>
    </source>
</reference>
<name>A0A9W9G6E6_9EURO</name>
<comment type="caution">
    <text evidence="1">The sequence shown here is derived from an EMBL/GenBank/DDBJ whole genome shotgun (WGS) entry which is preliminary data.</text>
</comment>
<evidence type="ECO:0000313" key="1">
    <source>
        <dbReference type="EMBL" id="KAJ5112819.1"/>
    </source>
</evidence>
<reference evidence="1" key="1">
    <citation type="submission" date="2022-11" db="EMBL/GenBank/DDBJ databases">
        <authorList>
            <person name="Petersen C."/>
        </authorList>
    </citation>
    <scope>NUCLEOTIDE SEQUENCE</scope>
    <source>
        <strain evidence="1">IBT 30761</strain>
    </source>
</reference>
<dbReference type="Proteomes" id="UP001149074">
    <property type="component" value="Unassembled WGS sequence"/>
</dbReference>
<accession>A0A9W9G6E6</accession>